<dbReference type="PANTHER" id="PTHR38454">
    <property type="entry name" value="INTEGRAL MEMBRANE PROTEIN-RELATED"/>
    <property type="match status" value="1"/>
</dbReference>
<feature type="transmembrane region" description="Helical" evidence="1">
    <location>
        <begin position="512"/>
        <end position="534"/>
    </location>
</feature>
<evidence type="ECO:0000313" key="3">
    <source>
        <dbReference type="Proteomes" id="UP000248745"/>
    </source>
</evidence>
<dbReference type="EMBL" id="QKTW01000022">
    <property type="protein sequence ID" value="PZF71843.1"/>
    <property type="molecule type" value="Genomic_DNA"/>
</dbReference>
<name>A0A2W2BVL1_9BACT</name>
<accession>A0A2W2BVL1</accession>
<feature type="transmembrane region" description="Helical" evidence="1">
    <location>
        <begin position="400"/>
        <end position="418"/>
    </location>
</feature>
<reference evidence="2 3" key="1">
    <citation type="submission" date="2018-06" db="EMBL/GenBank/DDBJ databases">
        <title>Mucibacter soli gen. nov., sp. nov., a new member of the family Chitinophagaceae producing mucin.</title>
        <authorList>
            <person name="Kim M.-K."/>
            <person name="Park S."/>
            <person name="Kim T.-S."/>
            <person name="Joung Y."/>
            <person name="Han J.-H."/>
            <person name="Kim S.B."/>
        </authorList>
    </citation>
    <scope>NUCLEOTIDE SEQUENCE [LARGE SCALE GENOMIC DNA]</scope>
    <source>
        <strain evidence="2 3">R1-15</strain>
    </source>
</reference>
<feature type="transmembrane region" description="Helical" evidence="1">
    <location>
        <begin position="438"/>
        <end position="457"/>
    </location>
</feature>
<sequence>MQSFDFKKILPHLLIVLGFLVLAFIYCYPALEGKVLSQGDVSSWKGMSEEARAWHEKTGENTLWTNSMFGGMPTYTFYVPDGHNYVGRIYNVVTNLIAKPVNFFFLAMLGFYILMSTLRVNRWLGAIGAIAFAFASFNAVSIVAGHDTKLFAMMFTPIALSGMIMVYRNKYLQGAVLMAFGLSLMLCSGHYQIIYYLLMVMFVAGIGFFVDAIKKGTIKNFVIATIVCVVAGLLAVAPASGTLMSTREYAKQTMRGGQSELTFNHDQGKKTGGLDKDYAFQWSNGIGETFCIMIPYLYGGSSDEPLDKGPKAGEIMSNAGYQMVPLYWGDQPFLSGPVYFGAIICFLFVLGLMVVRSNYKWWILAAAILSIFMSLGHNFSSFNNFLFDHLPLYNTFRTPTMALSIAQLMFPMLGIWGLAEVLRSDANKEELWKKTRIALGITAGLCVLIGLCGGMFFDYTSTRDSSFPPELVKALKEDRASLAMKSAFQSALFILLAGGVIWAYLKNKIKPNIVIIGLGVLIALDMIPVAANYLGEKNFTEDNESAAFQPRPVDQQILQDKDPYYRVLDVTRNVFNDAIQCYFHKCIGGYSPAKLELYQDLIDVHMSKGFTKPVLDMLNTKYLIFNGPQNQAVAQPNPDALGNAWFVNEVKWAKTADEEILDMKGPVLGDTAAATGSFDPKHTAIMRETFQKDLNGFNFGKDSTAKIALTKYGLNDLSFTSHNSQAGLAVFSDIYYPYGWRAYVDGNEVPILKANYLLRAIKVPAGDHKIEFRFHPDSFYNGDKISLISSVVLIILMLVALGMVFKGKKEAQA</sequence>
<feature type="transmembrane region" description="Helical" evidence="1">
    <location>
        <begin position="96"/>
        <end position="114"/>
    </location>
</feature>
<feature type="transmembrane region" description="Helical" evidence="1">
    <location>
        <begin position="487"/>
        <end position="505"/>
    </location>
</feature>
<dbReference type="OrthoDB" id="9772884at2"/>
<keyword evidence="1" id="KW-0472">Membrane</keyword>
<feature type="transmembrane region" description="Helical" evidence="1">
    <location>
        <begin position="150"/>
        <end position="167"/>
    </location>
</feature>
<dbReference type="RefSeq" id="WP_111000214.1">
    <property type="nucleotide sequence ID" value="NZ_QKTW01000022.1"/>
</dbReference>
<dbReference type="Pfam" id="PF09586">
    <property type="entry name" value="YfhO"/>
    <property type="match status" value="1"/>
</dbReference>
<dbReference type="AlphaFoldDB" id="A0A2W2BVL1"/>
<feature type="transmembrane region" description="Helical" evidence="1">
    <location>
        <begin position="197"/>
        <end position="213"/>
    </location>
</feature>
<feature type="transmembrane region" description="Helical" evidence="1">
    <location>
        <begin position="12"/>
        <end position="31"/>
    </location>
</feature>
<dbReference type="Proteomes" id="UP000248745">
    <property type="component" value="Unassembled WGS sequence"/>
</dbReference>
<organism evidence="2 3">
    <name type="scientific">Taibaiella soli</name>
    <dbReference type="NCBI Taxonomy" id="1649169"/>
    <lineage>
        <taxon>Bacteria</taxon>
        <taxon>Pseudomonadati</taxon>
        <taxon>Bacteroidota</taxon>
        <taxon>Chitinophagia</taxon>
        <taxon>Chitinophagales</taxon>
        <taxon>Chitinophagaceae</taxon>
        <taxon>Taibaiella</taxon>
    </lineage>
</organism>
<feature type="transmembrane region" description="Helical" evidence="1">
    <location>
        <begin position="123"/>
        <end position="144"/>
    </location>
</feature>
<protein>
    <recommendedName>
        <fullName evidence="4">YfhO family protein</fullName>
    </recommendedName>
</protein>
<feature type="transmembrane region" description="Helical" evidence="1">
    <location>
        <begin position="785"/>
        <end position="805"/>
    </location>
</feature>
<feature type="transmembrane region" description="Helical" evidence="1">
    <location>
        <begin position="361"/>
        <end position="380"/>
    </location>
</feature>
<keyword evidence="3" id="KW-1185">Reference proteome</keyword>
<proteinExistence type="predicted"/>
<dbReference type="InterPro" id="IPR018580">
    <property type="entry name" value="Uncharacterised_YfhO"/>
</dbReference>
<evidence type="ECO:0008006" key="4">
    <source>
        <dbReference type="Google" id="ProtNLM"/>
    </source>
</evidence>
<dbReference type="PANTHER" id="PTHR38454:SF1">
    <property type="entry name" value="INTEGRAL MEMBRANE PROTEIN"/>
    <property type="match status" value="1"/>
</dbReference>
<evidence type="ECO:0000313" key="2">
    <source>
        <dbReference type="EMBL" id="PZF71843.1"/>
    </source>
</evidence>
<evidence type="ECO:0000256" key="1">
    <source>
        <dbReference type="SAM" id="Phobius"/>
    </source>
</evidence>
<feature type="transmembrane region" description="Helical" evidence="1">
    <location>
        <begin position="333"/>
        <end position="354"/>
    </location>
</feature>
<keyword evidence="1" id="KW-1133">Transmembrane helix</keyword>
<comment type="caution">
    <text evidence="2">The sequence shown here is derived from an EMBL/GenBank/DDBJ whole genome shotgun (WGS) entry which is preliminary data.</text>
</comment>
<feature type="transmembrane region" description="Helical" evidence="1">
    <location>
        <begin position="220"/>
        <end position="239"/>
    </location>
</feature>
<gene>
    <name evidence="2" type="ORF">DN068_17450</name>
</gene>
<keyword evidence="1" id="KW-0812">Transmembrane</keyword>